<keyword evidence="3" id="KW-1185">Reference proteome</keyword>
<dbReference type="EMBL" id="GL996505">
    <property type="protein sequence ID" value="EGW30615.1"/>
    <property type="molecule type" value="Genomic_DNA"/>
</dbReference>
<dbReference type="KEGG" id="spaa:SPAPADRAFT_63444"/>
<name>G3AUQ9_SPAPN</name>
<evidence type="ECO:0000313" key="2">
    <source>
        <dbReference type="EMBL" id="EGW30615.1"/>
    </source>
</evidence>
<dbReference type="InParanoid" id="G3AUQ9"/>
<dbReference type="AlphaFoldDB" id="G3AUQ9"/>
<accession>G3AUQ9</accession>
<protein>
    <submittedName>
        <fullName evidence="2">Uncharacterized protein</fullName>
    </submittedName>
</protein>
<dbReference type="RefSeq" id="XP_007377586.1">
    <property type="nucleotide sequence ID" value="XM_007377524.1"/>
</dbReference>
<organism evidence="3">
    <name type="scientific">Spathaspora passalidarum (strain NRRL Y-27907 / 11-Y1)</name>
    <dbReference type="NCBI Taxonomy" id="619300"/>
    <lineage>
        <taxon>Eukaryota</taxon>
        <taxon>Fungi</taxon>
        <taxon>Dikarya</taxon>
        <taxon>Ascomycota</taxon>
        <taxon>Saccharomycotina</taxon>
        <taxon>Pichiomycetes</taxon>
        <taxon>Debaryomycetaceae</taxon>
        <taxon>Spathaspora</taxon>
    </lineage>
</organism>
<dbReference type="HOGENOM" id="CLU_2591316_0_0_1"/>
<evidence type="ECO:0000313" key="3">
    <source>
        <dbReference type="Proteomes" id="UP000000709"/>
    </source>
</evidence>
<sequence>MDEIHSHISEISDQDGSLHHHNSVLHDDKDRLNQEISEMRKEYDELLLYFVSYRAKFQEQERRSFKKLKLNDSGADEDCA</sequence>
<reference evidence="2 3" key="1">
    <citation type="journal article" date="2011" name="Proc. Natl. Acad. Sci. U.S.A.">
        <title>Comparative genomics of xylose-fermenting fungi for enhanced biofuel production.</title>
        <authorList>
            <person name="Wohlbach D.J."/>
            <person name="Kuo A."/>
            <person name="Sato T.K."/>
            <person name="Potts K.M."/>
            <person name="Salamov A.A."/>
            <person name="LaButti K.M."/>
            <person name="Sun H."/>
            <person name="Clum A."/>
            <person name="Pangilinan J.L."/>
            <person name="Lindquist E.A."/>
            <person name="Lucas S."/>
            <person name="Lapidus A."/>
            <person name="Jin M."/>
            <person name="Gunawan C."/>
            <person name="Balan V."/>
            <person name="Dale B.E."/>
            <person name="Jeffries T.W."/>
            <person name="Zinkel R."/>
            <person name="Barry K.W."/>
            <person name="Grigoriev I.V."/>
            <person name="Gasch A.P."/>
        </authorList>
    </citation>
    <scope>NUCLEOTIDE SEQUENCE [LARGE SCALE GENOMIC DNA]</scope>
    <source>
        <strain evidence="3">NRRL Y-27907 / 11-Y1</strain>
    </source>
</reference>
<feature type="compositionally biased region" description="Basic and acidic residues" evidence="1">
    <location>
        <begin position="1"/>
        <end position="10"/>
    </location>
</feature>
<gene>
    <name evidence="2" type="ORF">SPAPADRAFT_63444</name>
</gene>
<dbReference type="Proteomes" id="UP000000709">
    <property type="component" value="Unassembled WGS sequence"/>
</dbReference>
<evidence type="ECO:0000256" key="1">
    <source>
        <dbReference type="SAM" id="MobiDB-lite"/>
    </source>
</evidence>
<proteinExistence type="predicted"/>
<dbReference type="GeneID" id="18874754"/>
<feature type="region of interest" description="Disordered" evidence="1">
    <location>
        <begin position="1"/>
        <end position="26"/>
    </location>
</feature>